<dbReference type="Proteomes" id="UP001168575">
    <property type="component" value="Unassembled WGS sequence"/>
</dbReference>
<sequence>MAPAYTFTGKRVFGDAAQDYIFSKKFSLNGDRRSSFQLQWGDGTNTYTLTCDCTICNVQELSGASTEDCSISFEIRLDGEPTLTTT</sequence>
<evidence type="ECO:0000313" key="2">
    <source>
        <dbReference type="Proteomes" id="UP001168575"/>
    </source>
</evidence>
<protein>
    <submittedName>
        <fullName evidence="1">Uncharacterized protein</fullName>
    </submittedName>
</protein>
<comment type="caution">
    <text evidence="1">The sequence shown here is derived from an EMBL/GenBank/DDBJ whole genome shotgun (WGS) entry which is preliminary data.</text>
</comment>
<accession>A0AA43UBB9</accession>
<evidence type="ECO:0000313" key="1">
    <source>
        <dbReference type="EMBL" id="MDO4842472.1"/>
    </source>
</evidence>
<reference evidence="1" key="1">
    <citation type="submission" date="2023-07" db="EMBL/GenBank/DDBJ databases">
        <title>Between Cages and Wild: Unraveling the Impact of Captivity on Animal Microbiomes and Antimicrobial Resistance.</title>
        <authorList>
            <person name="Schmartz G.P."/>
            <person name="Rehner J."/>
            <person name="Schuff M.J."/>
            <person name="Becker S.L."/>
            <person name="Kravczyk M."/>
            <person name="Gurevich A."/>
            <person name="Francke R."/>
            <person name="Mueller R."/>
            <person name="Keller V."/>
            <person name="Keller A."/>
        </authorList>
    </citation>
    <scope>NUCLEOTIDE SEQUENCE</scope>
    <source>
        <strain evidence="1">S12M_St_49</strain>
    </source>
</reference>
<proteinExistence type="predicted"/>
<dbReference type="NCBIfam" id="NF047353">
    <property type="entry name" value="tube_lmo2291"/>
    <property type="match status" value="1"/>
</dbReference>
<gene>
    <name evidence="1" type="ORF">Q3982_07350</name>
</gene>
<dbReference type="EMBL" id="JAUMVS010000183">
    <property type="protein sequence ID" value="MDO4842472.1"/>
    <property type="molecule type" value="Genomic_DNA"/>
</dbReference>
<name>A0AA43UBB9_9ACTN</name>
<dbReference type="AlphaFoldDB" id="A0AA43UBB9"/>
<keyword evidence="2" id="KW-1185">Reference proteome</keyword>
<organism evidence="1 2">
    <name type="scientific">Phoenicibacter congonensis</name>
    <dbReference type="NCBI Taxonomy" id="1944646"/>
    <lineage>
        <taxon>Bacteria</taxon>
        <taxon>Bacillati</taxon>
        <taxon>Actinomycetota</taxon>
        <taxon>Coriobacteriia</taxon>
        <taxon>Eggerthellales</taxon>
        <taxon>Eggerthellaceae</taxon>
        <taxon>Phoenicibacter</taxon>
    </lineage>
</organism>